<dbReference type="GO" id="GO:0003676">
    <property type="term" value="F:nucleic acid binding"/>
    <property type="evidence" value="ECO:0007669"/>
    <property type="project" value="InterPro"/>
</dbReference>
<dbReference type="Gene3D" id="3.30.420.10">
    <property type="entry name" value="Ribonuclease H-like superfamily/Ribonuclease H"/>
    <property type="match status" value="1"/>
</dbReference>
<dbReference type="Proteomes" id="UP000507222">
    <property type="component" value="Unassembled WGS sequence"/>
</dbReference>
<sequence length="157" mass="16771">MALLALYEPRGRLAEVLQLVAFVLWRIWKCRNALVFTGVLVQPCDAVALLLKQVDEFTEVQAAGQTQLQQRGVPPGSVGEAGSVWSCPPPGFVKLNCDGAWVAQTGRGGVGWVLRDGTGCFISAGGSGDMRCVSALMAEAEAVREALIRCLEFGYSI</sequence>
<protein>
    <recommendedName>
        <fullName evidence="1">RNase H type-1 domain-containing protein</fullName>
    </recommendedName>
</protein>
<accession>A0A6J5V7L7</accession>
<evidence type="ECO:0000313" key="2">
    <source>
        <dbReference type="EMBL" id="CAB4283734.1"/>
    </source>
</evidence>
<dbReference type="InterPro" id="IPR002156">
    <property type="entry name" value="RNaseH_domain"/>
</dbReference>
<dbReference type="GO" id="GO:0004523">
    <property type="term" value="F:RNA-DNA hybrid ribonuclease activity"/>
    <property type="evidence" value="ECO:0007669"/>
    <property type="project" value="InterPro"/>
</dbReference>
<dbReference type="InterPro" id="IPR036397">
    <property type="entry name" value="RNaseH_sf"/>
</dbReference>
<evidence type="ECO:0000259" key="1">
    <source>
        <dbReference type="Pfam" id="PF13456"/>
    </source>
</evidence>
<organism evidence="2 3">
    <name type="scientific">Prunus armeniaca</name>
    <name type="common">Apricot</name>
    <name type="synonym">Armeniaca vulgaris</name>
    <dbReference type="NCBI Taxonomy" id="36596"/>
    <lineage>
        <taxon>Eukaryota</taxon>
        <taxon>Viridiplantae</taxon>
        <taxon>Streptophyta</taxon>
        <taxon>Embryophyta</taxon>
        <taxon>Tracheophyta</taxon>
        <taxon>Spermatophyta</taxon>
        <taxon>Magnoliopsida</taxon>
        <taxon>eudicotyledons</taxon>
        <taxon>Gunneridae</taxon>
        <taxon>Pentapetalae</taxon>
        <taxon>rosids</taxon>
        <taxon>fabids</taxon>
        <taxon>Rosales</taxon>
        <taxon>Rosaceae</taxon>
        <taxon>Amygdaloideae</taxon>
        <taxon>Amygdaleae</taxon>
        <taxon>Prunus</taxon>
    </lineage>
</organism>
<dbReference type="InterPro" id="IPR044730">
    <property type="entry name" value="RNase_H-like_dom_plant"/>
</dbReference>
<feature type="domain" description="RNase H type-1" evidence="1">
    <location>
        <begin position="96"/>
        <end position="155"/>
    </location>
</feature>
<dbReference type="InterPro" id="IPR052929">
    <property type="entry name" value="RNase_H-like_EbsB-rel"/>
</dbReference>
<dbReference type="PANTHER" id="PTHR47074:SF11">
    <property type="entry name" value="REVERSE TRANSCRIPTASE-LIKE PROTEIN"/>
    <property type="match status" value="1"/>
</dbReference>
<dbReference type="PANTHER" id="PTHR47074">
    <property type="entry name" value="BNAC02G40300D PROTEIN"/>
    <property type="match status" value="1"/>
</dbReference>
<dbReference type="EMBL" id="CAEKDK010000006">
    <property type="protein sequence ID" value="CAB4283734.1"/>
    <property type="molecule type" value="Genomic_DNA"/>
</dbReference>
<dbReference type="AlphaFoldDB" id="A0A6J5V7L7"/>
<dbReference type="InterPro" id="IPR012337">
    <property type="entry name" value="RNaseH-like_sf"/>
</dbReference>
<proteinExistence type="predicted"/>
<name>A0A6J5V7L7_PRUAR</name>
<dbReference type="Pfam" id="PF13456">
    <property type="entry name" value="RVT_3"/>
    <property type="match status" value="1"/>
</dbReference>
<evidence type="ECO:0000313" key="3">
    <source>
        <dbReference type="Proteomes" id="UP000507222"/>
    </source>
</evidence>
<gene>
    <name evidence="2" type="ORF">CURHAP_LOCUS38908</name>
</gene>
<dbReference type="SUPFAM" id="SSF53098">
    <property type="entry name" value="Ribonuclease H-like"/>
    <property type="match status" value="1"/>
</dbReference>
<dbReference type="CDD" id="cd06222">
    <property type="entry name" value="RNase_H_like"/>
    <property type="match status" value="1"/>
</dbReference>
<reference evidence="2 3" key="1">
    <citation type="submission" date="2020-05" db="EMBL/GenBank/DDBJ databases">
        <authorList>
            <person name="Campoy J."/>
            <person name="Schneeberger K."/>
            <person name="Spophaly S."/>
        </authorList>
    </citation>
    <scope>NUCLEOTIDE SEQUENCE [LARGE SCALE GENOMIC DNA]</scope>
    <source>
        <strain evidence="2">PruArmRojPasFocal</strain>
    </source>
</reference>